<dbReference type="InterPro" id="IPR004017">
    <property type="entry name" value="Cys_rich_dom"/>
</dbReference>
<name>A0A0F8YXY1_9ZZZZ</name>
<dbReference type="EMBL" id="LAZR01050914">
    <property type="protein sequence ID" value="KKK86288.1"/>
    <property type="molecule type" value="Genomic_DNA"/>
</dbReference>
<dbReference type="Pfam" id="PF02754">
    <property type="entry name" value="CCG"/>
    <property type="match status" value="2"/>
</dbReference>
<gene>
    <name evidence="3" type="ORF">LCGC14_2764750</name>
</gene>
<dbReference type="InterPro" id="IPR051278">
    <property type="entry name" value="HdrB/HdrD_reductase"/>
</dbReference>
<feature type="non-terminal residue" evidence="3">
    <location>
        <position position="222"/>
    </location>
</feature>
<dbReference type="Gene3D" id="1.20.1050.140">
    <property type="match status" value="1"/>
</dbReference>
<reference evidence="3" key="1">
    <citation type="journal article" date="2015" name="Nature">
        <title>Complex archaea that bridge the gap between prokaryotes and eukaryotes.</title>
        <authorList>
            <person name="Spang A."/>
            <person name="Saw J.H."/>
            <person name="Jorgensen S.L."/>
            <person name="Zaremba-Niedzwiedzka K."/>
            <person name="Martijn J."/>
            <person name="Lind A.E."/>
            <person name="van Eijk R."/>
            <person name="Schleper C."/>
            <person name="Guy L."/>
            <person name="Ettema T.J."/>
        </authorList>
    </citation>
    <scope>NUCLEOTIDE SEQUENCE</scope>
</reference>
<evidence type="ECO:0000259" key="2">
    <source>
        <dbReference type="Pfam" id="PF02754"/>
    </source>
</evidence>
<dbReference type="PANTHER" id="PTHR42947:SF1">
    <property type="entry name" value="COB--COM HETERODISULFIDE REDUCTASE SUBUNIT B 1"/>
    <property type="match status" value="1"/>
</dbReference>
<organism evidence="3">
    <name type="scientific">marine sediment metagenome</name>
    <dbReference type="NCBI Taxonomy" id="412755"/>
    <lineage>
        <taxon>unclassified sequences</taxon>
        <taxon>metagenomes</taxon>
        <taxon>ecological metagenomes</taxon>
    </lineage>
</organism>
<evidence type="ECO:0000313" key="3">
    <source>
        <dbReference type="EMBL" id="KKK86288.1"/>
    </source>
</evidence>
<dbReference type="AlphaFoldDB" id="A0A0F8YXY1"/>
<feature type="domain" description="Cysteine-rich" evidence="2">
    <location>
        <begin position="15"/>
        <end position="95"/>
    </location>
</feature>
<evidence type="ECO:0000256" key="1">
    <source>
        <dbReference type="ARBA" id="ARBA00023002"/>
    </source>
</evidence>
<sequence length="222" mass="25252">MRWNLTLEAVKKRVILFSGCVIQNRLPFLEKSARLVFENLGFDIKNVPFVCCPDPVGIASISKKTWLTLAARNLTFGEKENREILSLCNGCTETLVRANHTFKHDKKSLKEVNDIIEKKGYKYNGNAEVTHFVRTLVEDVGVKKIRKIVKDTWASRGDNRNPLEGLRIASHPGCHYNRPSGILKWDNPMDPQYQEKLLKSIGCIPVEYQEKTLCCGSCVSRT</sequence>
<accession>A0A0F8YXY1</accession>
<comment type="caution">
    <text evidence="3">The sequence shown here is derived from an EMBL/GenBank/DDBJ whole genome shotgun (WGS) entry which is preliminary data.</text>
</comment>
<dbReference type="PANTHER" id="PTHR42947">
    <property type="entry name" value="COB--COM HETERODISULFIDE REDUCTASE SUBUNIT B 1"/>
    <property type="match status" value="1"/>
</dbReference>
<dbReference type="GO" id="GO:0016491">
    <property type="term" value="F:oxidoreductase activity"/>
    <property type="evidence" value="ECO:0007669"/>
    <property type="project" value="UniProtKB-KW"/>
</dbReference>
<protein>
    <recommendedName>
        <fullName evidence="2">Cysteine-rich domain-containing protein</fullName>
    </recommendedName>
</protein>
<feature type="domain" description="Cysteine-rich" evidence="2">
    <location>
        <begin position="168"/>
        <end position="219"/>
    </location>
</feature>
<proteinExistence type="predicted"/>
<keyword evidence="1" id="KW-0560">Oxidoreductase</keyword>